<proteinExistence type="predicted"/>
<dbReference type="GO" id="GO:0003676">
    <property type="term" value="F:nucleic acid binding"/>
    <property type="evidence" value="ECO:0007669"/>
    <property type="project" value="InterPro"/>
</dbReference>
<evidence type="ECO:0000313" key="5">
    <source>
        <dbReference type="Proteomes" id="UP000014500"/>
    </source>
</evidence>
<dbReference type="InterPro" id="IPR013103">
    <property type="entry name" value="RVT_2"/>
</dbReference>
<keyword evidence="1" id="KW-0479">Metal-binding</keyword>
<evidence type="ECO:0000259" key="3">
    <source>
        <dbReference type="PROSITE" id="PS50158"/>
    </source>
</evidence>
<feature type="region of interest" description="Disordered" evidence="2">
    <location>
        <begin position="485"/>
        <end position="509"/>
    </location>
</feature>
<dbReference type="GO" id="GO:0008270">
    <property type="term" value="F:zinc ion binding"/>
    <property type="evidence" value="ECO:0007669"/>
    <property type="project" value="UniProtKB-KW"/>
</dbReference>
<dbReference type="Proteomes" id="UP000014500">
    <property type="component" value="Unassembled WGS sequence"/>
</dbReference>
<reference evidence="4" key="2">
    <citation type="submission" date="2015-02" db="UniProtKB">
        <authorList>
            <consortium name="EnsemblMetazoa"/>
        </authorList>
    </citation>
    <scope>IDENTIFICATION</scope>
</reference>
<keyword evidence="1" id="KW-0863">Zinc-finger</keyword>
<keyword evidence="5" id="KW-1185">Reference proteome</keyword>
<evidence type="ECO:0000256" key="2">
    <source>
        <dbReference type="SAM" id="MobiDB-lite"/>
    </source>
</evidence>
<dbReference type="Pfam" id="PF07727">
    <property type="entry name" value="RVT_2"/>
    <property type="match status" value="1"/>
</dbReference>
<dbReference type="eggNOG" id="KOG0017">
    <property type="taxonomic scope" value="Eukaryota"/>
</dbReference>
<dbReference type="AlphaFoldDB" id="T1JCM4"/>
<dbReference type="CDD" id="cd09272">
    <property type="entry name" value="RNase_HI_RT_Ty1"/>
    <property type="match status" value="1"/>
</dbReference>
<dbReference type="Pfam" id="PF14223">
    <property type="entry name" value="Retrotran_gag_2"/>
    <property type="match status" value="1"/>
</dbReference>
<reference evidence="5" key="1">
    <citation type="submission" date="2011-05" db="EMBL/GenBank/DDBJ databases">
        <authorList>
            <person name="Richards S.R."/>
            <person name="Qu J."/>
            <person name="Jiang H."/>
            <person name="Jhangiani S.N."/>
            <person name="Agravi P."/>
            <person name="Goodspeed R."/>
            <person name="Gross S."/>
            <person name="Mandapat C."/>
            <person name="Jackson L."/>
            <person name="Mathew T."/>
            <person name="Pu L."/>
            <person name="Thornton R."/>
            <person name="Saada N."/>
            <person name="Wilczek-Boney K.B."/>
            <person name="Lee S."/>
            <person name="Kovar C."/>
            <person name="Wu Y."/>
            <person name="Scherer S.E."/>
            <person name="Worley K.C."/>
            <person name="Muzny D.M."/>
            <person name="Gibbs R."/>
        </authorList>
    </citation>
    <scope>NUCLEOTIDE SEQUENCE</scope>
    <source>
        <strain evidence="5">Brora</strain>
    </source>
</reference>
<dbReference type="SUPFAM" id="SSF57756">
    <property type="entry name" value="Retrovirus zinc finger-like domains"/>
    <property type="match status" value="1"/>
</dbReference>
<dbReference type="PROSITE" id="PS50158">
    <property type="entry name" value="ZF_CCHC"/>
    <property type="match status" value="1"/>
</dbReference>
<keyword evidence="1" id="KW-0862">Zinc</keyword>
<dbReference type="HOGENOM" id="CLU_324483_0_0_1"/>
<evidence type="ECO:0000256" key="1">
    <source>
        <dbReference type="PROSITE-ProRule" id="PRU00047"/>
    </source>
</evidence>
<sequence length="890" mass="102273">MNEKLDTFKQRQVYVEVPKPMNQKILGTKWVYKIKTDSSDNIMKFRAHLVAQGFRQTSGLDYEEVYSPIEALSLLGVEFLQVEGRTLMSQSPYFAKHAEKYAARMRPDIAYSVIALSQYSGCHLVANVKSLLQVLQYMVNTSDYCIDLSAGKNDELWAYSDASWANCEETLLSFGGYVLFLGSVPILWQCRKQTKIATSTMEAECVTMVDCIKESYWVDASAAIQFTQNDVENSKTKHIRVKFHWLREWYIDKLFKLAKVTNFEMSKSYKTEDKVDKLDRSNWKSWIIDVLLMLEQHGLWGFADETDKQPAAGTPGADKEILKWKERGSAARAMVCRSVSQPYKPVAIQGKTCKEVLDRLRAVFQPKSRARRAQLRADFIMIRYESKEDMACFIVRVERAAEECKEAGLTISDEEKTYQLMYWLDGTWESLKQQLYGLEDDKFTFGNVGASLQAEFNRRYADPEFNSDISMLSDLKAFLASRSSSGKDKYSKFKPNMKPDGQANNSEASGSSLSNITCLNCQEHGHYANKCKNPHVKRGVAKIDRAKQQLHINDGLLTVYDQDVNNGLLLAKLDDGLYRLFGKDQNVSGYEMMGQTRNFDCEACNLGKSTRESYKSDGICIIPPQTETIRAGSDSDEDVTPTIAADFTTNVDGEAHYVTKKRIRAYCGKIKEPKTYEEAISSPQKELWLEAINEELGTLQKREVYEEVKSAKLRFSNRQPLGLQFEEECRGWGTRRRTANAFGQGDRTRLERNISVEVDPPASIWSPLLGERYPVTTEEENDFYDWKNNPERRHQIENFVNRKLFQSRGEAVTLFAETEEYMKYLSEVAPNQLIGWDPTTIKSLQYYHHQLRMAGLRPIPMKRHCHEEVRTFKRFKEVLWNMFGQDPRAP</sequence>
<protein>
    <recommendedName>
        <fullName evidence="3">CCHC-type domain-containing protein</fullName>
    </recommendedName>
</protein>
<dbReference type="EMBL" id="JH432067">
    <property type="status" value="NOT_ANNOTATED_CDS"/>
    <property type="molecule type" value="Genomic_DNA"/>
</dbReference>
<accession>T1JCM4</accession>
<feature type="domain" description="CCHC-type" evidence="3">
    <location>
        <begin position="518"/>
        <end position="533"/>
    </location>
</feature>
<dbReference type="STRING" id="126957.T1JCM4"/>
<dbReference type="PANTHER" id="PTHR11439">
    <property type="entry name" value="GAG-POL-RELATED RETROTRANSPOSON"/>
    <property type="match status" value="1"/>
</dbReference>
<name>T1JCM4_STRMM</name>
<evidence type="ECO:0000313" key="4">
    <source>
        <dbReference type="EnsemblMetazoa" id="SMAR011542-PA"/>
    </source>
</evidence>
<dbReference type="InterPro" id="IPR001878">
    <property type="entry name" value="Znf_CCHC"/>
</dbReference>
<organism evidence="4 5">
    <name type="scientific">Strigamia maritima</name>
    <name type="common">European centipede</name>
    <name type="synonym">Geophilus maritimus</name>
    <dbReference type="NCBI Taxonomy" id="126957"/>
    <lineage>
        <taxon>Eukaryota</taxon>
        <taxon>Metazoa</taxon>
        <taxon>Ecdysozoa</taxon>
        <taxon>Arthropoda</taxon>
        <taxon>Myriapoda</taxon>
        <taxon>Chilopoda</taxon>
        <taxon>Pleurostigmophora</taxon>
        <taxon>Geophilomorpha</taxon>
        <taxon>Linotaeniidae</taxon>
        <taxon>Strigamia</taxon>
    </lineage>
</organism>
<dbReference type="InterPro" id="IPR036875">
    <property type="entry name" value="Znf_CCHC_sf"/>
</dbReference>
<dbReference type="EnsemblMetazoa" id="SMAR011542-RA">
    <property type="protein sequence ID" value="SMAR011542-PA"/>
    <property type="gene ID" value="SMAR011542"/>
</dbReference>
<dbReference type="PANTHER" id="PTHR11439:SF467">
    <property type="entry name" value="INTEGRASE CATALYTIC DOMAIN-CONTAINING PROTEIN"/>
    <property type="match status" value="1"/>
</dbReference>